<comment type="caution">
    <text evidence="3">The sequence shown here is derived from an EMBL/GenBank/DDBJ whole genome shotgun (WGS) entry which is preliminary data.</text>
</comment>
<feature type="region of interest" description="Disordered" evidence="2">
    <location>
        <begin position="49"/>
        <end position="75"/>
    </location>
</feature>
<reference evidence="3 4" key="1">
    <citation type="submission" date="2021-06" db="EMBL/GenBank/DDBJ databases">
        <authorList>
            <person name="Palmer J.M."/>
        </authorList>
    </citation>
    <scope>NUCLEOTIDE SEQUENCE [LARGE SCALE GENOMIC DNA]</scope>
    <source>
        <strain evidence="3 4">XC_2019</strain>
        <tissue evidence="3">Muscle</tissue>
    </source>
</reference>
<sequence>MCPVFQDINQPQSFVSFHQVPQDEWASYPGGGKDDEIPCRRMRSSSYVKAMGAEESGESDSSPKTSPQKSARPDALIKAIIRPKDLVDSQRCGSSKNHKSVHCSKIWLRSSRKFLETYVSIYVSRLSL</sequence>
<evidence type="ECO:0000256" key="1">
    <source>
        <dbReference type="ARBA" id="ARBA00008839"/>
    </source>
</evidence>
<proteinExistence type="inferred from homology"/>
<accession>A0ABV0RS01</accession>
<keyword evidence="4" id="KW-1185">Reference proteome</keyword>
<dbReference type="InterPro" id="IPR005026">
    <property type="entry name" value="SAPAP"/>
</dbReference>
<dbReference type="PANTHER" id="PTHR12353">
    <property type="entry name" value="DISKS LARGE-ASSOCIATED PROTEIN DAP SAP90/PSD-95-ASSOCIATED PROTEIN"/>
    <property type="match status" value="1"/>
</dbReference>
<name>A0ABV0RS01_9TELE</name>
<comment type="similarity">
    <text evidence="1">Belongs to the SAPAP family.</text>
</comment>
<dbReference type="Proteomes" id="UP001434883">
    <property type="component" value="Unassembled WGS sequence"/>
</dbReference>
<evidence type="ECO:0000256" key="2">
    <source>
        <dbReference type="SAM" id="MobiDB-lite"/>
    </source>
</evidence>
<evidence type="ECO:0000313" key="3">
    <source>
        <dbReference type="EMBL" id="MEQ2210263.1"/>
    </source>
</evidence>
<dbReference type="EMBL" id="JAHRIN010052740">
    <property type="protein sequence ID" value="MEQ2210263.1"/>
    <property type="molecule type" value="Genomic_DNA"/>
</dbReference>
<gene>
    <name evidence="3" type="ORF">XENOCAPTIV_010703</name>
</gene>
<evidence type="ECO:0000313" key="4">
    <source>
        <dbReference type="Proteomes" id="UP001434883"/>
    </source>
</evidence>
<dbReference type="PANTHER" id="PTHR12353:SF3">
    <property type="entry name" value="DISKS LARGE-ASSOCIATED PROTEIN 2"/>
    <property type="match status" value="1"/>
</dbReference>
<organism evidence="3 4">
    <name type="scientific">Xenoophorus captivus</name>
    <dbReference type="NCBI Taxonomy" id="1517983"/>
    <lineage>
        <taxon>Eukaryota</taxon>
        <taxon>Metazoa</taxon>
        <taxon>Chordata</taxon>
        <taxon>Craniata</taxon>
        <taxon>Vertebrata</taxon>
        <taxon>Euteleostomi</taxon>
        <taxon>Actinopterygii</taxon>
        <taxon>Neopterygii</taxon>
        <taxon>Teleostei</taxon>
        <taxon>Neoteleostei</taxon>
        <taxon>Acanthomorphata</taxon>
        <taxon>Ovalentaria</taxon>
        <taxon>Atherinomorphae</taxon>
        <taxon>Cyprinodontiformes</taxon>
        <taxon>Goodeidae</taxon>
        <taxon>Xenoophorus</taxon>
    </lineage>
</organism>
<feature type="compositionally biased region" description="Polar residues" evidence="2">
    <location>
        <begin position="59"/>
        <end position="69"/>
    </location>
</feature>
<protein>
    <submittedName>
        <fullName evidence="3">Uncharacterized protein</fullName>
    </submittedName>
</protein>